<dbReference type="EMBL" id="JADCNM010000001">
    <property type="protein sequence ID" value="KAG0503284.1"/>
    <property type="molecule type" value="Genomic_DNA"/>
</dbReference>
<evidence type="ECO:0000256" key="1">
    <source>
        <dbReference type="SAM" id="MobiDB-lite"/>
    </source>
</evidence>
<dbReference type="Proteomes" id="UP000636800">
    <property type="component" value="Chromosome 1"/>
</dbReference>
<sequence>MDGKRARVEKLALGKMTRRGDDCCTRRRKHGREEAHQRARLAPADSSSGNGELGEGMDNERR</sequence>
<dbReference type="Proteomes" id="UP000639772">
    <property type="component" value="Chromosome 1"/>
</dbReference>
<evidence type="ECO:0000313" key="4">
    <source>
        <dbReference type="Proteomes" id="UP000636800"/>
    </source>
</evidence>
<gene>
    <name evidence="3" type="ORF">HPP92_003356</name>
    <name evidence="2" type="ORF">HPP92_003727</name>
</gene>
<organism evidence="2 4">
    <name type="scientific">Vanilla planifolia</name>
    <name type="common">Vanilla</name>
    <dbReference type="NCBI Taxonomy" id="51239"/>
    <lineage>
        <taxon>Eukaryota</taxon>
        <taxon>Viridiplantae</taxon>
        <taxon>Streptophyta</taxon>
        <taxon>Embryophyta</taxon>
        <taxon>Tracheophyta</taxon>
        <taxon>Spermatophyta</taxon>
        <taxon>Magnoliopsida</taxon>
        <taxon>Liliopsida</taxon>
        <taxon>Asparagales</taxon>
        <taxon>Orchidaceae</taxon>
        <taxon>Vanilloideae</taxon>
        <taxon>Vanilleae</taxon>
        <taxon>Vanilla</taxon>
    </lineage>
</organism>
<evidence type="ECO:0000313" key="5">
    <source>
        <dbReference type="Proteomes" id="UP000639772"/>
    </source>
</evidence>
<accession>A0A835S2X7</accession>
<name>A0A835S2X7_VANPL</name>
<keyword evidence="4" id="KW-1185">Reference proteome</keyword>
<feature type="region of interest" description="Disordered" evidence="1">
    <location>
        <begin position="1"/>
        <end position="62"/>
    </location>
</feature>
<evidence type="ECO:0000313" key="3">
    <source>
        <dbReference type="EMBL" id="KAG0503284.1"/>
    </source>
</evidence>
<comment type="caution">
    <text evidence="2">The sequence shown here is derived from an EMBL/GenBank/DDBJ whole genome shotgun (WGS) entry which is preliminary data.</text>
</comment>
<feature type="compositionally biased region" description="Basic and acidic residues" evidence="1">
    <location>
        <begin position="1"/>
        <end position="37"/>
    </location>
</feature>
<protein>
    <submittedName>
        <fullName evidence="2">Uncharacterized protein</fullName>
    </submittedName>
</protein>
<reference evidence="4 5" key="1">
    <citation type="journal article" date="2020" name="Nat. Food">
        <title>A phased Vanilla planifolia genome enables genetic improvement of flavour and production.</title>
        <authorList>
            <person name="Hasing T."/>
            <person name="Tang H."/>
            <person name="Brym M."/>
            <person name="Khazi F."/>
            <person name="Huang T."/>
            <person name="Chambers A.H."/>
        </authorList>
    </citation>
    <scope>NUCLEOTIDE SEQUENCE [LARGE SCALE GENOMIC DNA]</scope>
    <source>
        <tissue evidence="2">Leaf</tissue>
    </source>
</reference>
<proteinExistence type="predicted"/>
<dbReference type="AlphaFoldDB" id="A0A835S2X7"/>
<dbReference type="EMBL" id="JADCNL010000001">
    <property type="protein sequence ID" value="KAG0499036.1"/>
    <property type="molecule type" value="Genomic_DNA"/>
</dbReference>
<evidence type="ECO:0000313" key="2">
    <source>
        <dbReference type="EMBL" id="KAG0499036.1"/>
    </source>
</evidence>